<evidence type="ECO:0000313" key="2">
    <source>
        <dbReference type="EMBL" id="VYT26526.1"/>
    </source>
</evidence>
<feature type="transmembrane region" description="Helical" evidence="1">
    <location>
        <begin position="23"/>
        <end position="44"/>
    </location>
</feature>
<feature type="transmembrane region" description="Helical" evidence="1">
    <location>
        <begin position="178"/>
        <end position="196"/>
    </location>
</feature>
<organism evidence="2">
    <name type="scientific">uncultured Anaerotruncus sp</name>
    <dbReference type="NCBI Taxonomy" id="905011"/>
    <lineage>
        <taxon>Bacteria</taxon>
        <taxon>Bacillati</taxon>
        <taxon>Bacillota</taxon>
        <taxon>Clostridia</taxon>
        <taxon>Eubacteriales</taxon>
        <taxon>Oscillospiraceae</taxon>
        <taxon>Anaerotruncus</taxon>
        <taxon>environmental samples</taxon>
    </lineage>
</organism>
<name>A0A6N2VHJ1_9FIRM</name>
<accession>A0A6N2VHJ1</accession>
<feature type="transmembrane region" description="Helical" evidence="1">
    <location>
        <begin position="208"/>
        <end position="225"/>
    </location>
</feature>
<keyword evidence="1" id="KW-1133">Transmembrane helix</keyword>
<sequence>MENKHEVFSKDFIPYIIKWGRSLNLFGVVLVFGPCIALAMMGIFPDWTAVGLGCIMQMSSSGLFYVIEPISYFTALGIPGTYMSFLSGNIGNLRVPCSVIAQEAVGVEQGSEEGTIIATVGIAVSIVVNTVILTLGVVAGSAVFAMLPQSVKDAFNLLLPALFASMAANSIVNNPKLAMYGVPVAGIMTIGNKFGMLNFLPSLLRTPVVLLVSVFGTIGLGMAFLTGKGNTKGEDAGL</sequence>
<evidence type="ECO:0000256" key="1">
    <source>
        <dbReference type="SAM" id="Phobius"/>
    </source>
</evidence>
<keyword evidence="1" id="KW-0472">Membrane</keyword>
<dbReference type="EMBL" id="CACRSL010000005">
    <property type="protein sequence ID" value="VYT26526.1"/>
    <property type="molecule type" value="Genomic_DNA"/>
</dbReference>
<gene>
    <name evidence="2" type="ORF">AULFYP135_02362</name>
</gene>
<keyword evidence="1" id="KW-0812">Transmembrane</keyword>
<reference evidence="2" key="1">
    <citation type="submission" date="2019-11" db="EMBL/GenBank/DDBJ databases">
        <authorList>
            <person name="Feng L."/>
        </authorList>
    </citation>
    <scope>NUCLEOTIDE SEQUENCE</scope>
    <source>
        <strain evidence="2">AundefinedLFYP135</strain>
    </source>
</reference>
<dbReference type="AlphaFoldDB" id="A0A6N2VHJ1"/>
<feature type="transmembrane region" description="Helical" evidence="1">
    <location>
        <begin position="116"/>
        <end position="147"/>
    </location>
</feature>
<protein>
    <submittedName>
        <fullName evidence="2">Uncharacterized protein</fullName>
    </submittedName>
</protein>
<proteinExistence type="predicted"/>